<reference evidence="2" key="1">
    <citation type="journal article" date="2015" name="Nature">
        <title>Complex archaea that bridge the gap between prokaryotes and eukaryotes.</title>
        <authorList>
            <person name="Spang A."/>
            <person name="Saw J.H."/>
            <person name="Jorgensen S.L."/>
            <person name="Zaremba-Niedzwiedzka K."/>
            <person name="Martijn J."/>
            <person name="Lind A.E."/>
            <person name="van Eijk R."/>
            <person name="Schleper C."/>
            <person name="Guy L."/>
            <person name="Ettema T.J."/>
        </authorList>
    </citation>
    <scope>NUCLEOTIDE SEQUENCE</scope>
</reference>
<dbReference type="EMBL" id="LAZR01037967">
    <property type="protein sequence ID" value="KKL20772.1"/>
    <property type="molecule type" value="Genomic_DNA"/>
</dbReference>
<sequence length="55" mass="6316">MILVVLHRLANKTKHTRVFLYSAFITAIAPILIQDAHYARPEAFVTVLTLFITYL</sequence>
<keyword evidence="1" id="KW-1133">Transmembrane helix</keyword>
<name>A0A0F9C3D6_9ZZZZ</name>
<evidence type="ECO:0000313" key="2">
    <source>
        <dbReference type="EMBL" id="KKL20772.1"/>
    </source>
</evidence>
<evidence type="ECO:0000256" key="1">
    <source>
        <dbReference type="SAM" id="Phobius"/>
    </source>
</evidence>
<keyword evidence="1" id="KW-0812">Transmembrane</keyword>
<accession>A0A0F9C3D6</accession>
<feature type="transmembrane region" description="Helical" evidence="1">
    <location>
        <begin position="18"/>
        <end position="39"/>
    </location>
</feature>
<dbReference type="AlphaFoldDB" id="A0A0F9C3D6"/>
<gene>
    <name evidence="2" type="ORF">LCGC14_2452140</name>
</gene>
<comment type="caution">
    <text evidence="2">The sequence shown here is derived from an EMBL/GenBank/DDBJ whole genome shotgun (WGS) entry which is preliminary data.</text>
</comment>
<protein>
    <submittedName>
        <fullName evidence="2">Uncharacterized protein</fullName>
    </submittedName>
</protein>
<keyword evidence="1" id="KW-0472">Membrane</keyword>
<proteinExistence type="predicted"/>
<feature type="non-terminal residue" evidence="2">
    <location>
        <position position="55"/>
    </location>
</feature>
<organism evidence="2">
    <name type="scientific">marine sediment metagenome</name>
    <dbReference type="NCBI Taxonomy" id="412755"/>
    <lineage>
        <taxon>unclassified sequences</taxon>
        <taxon>metagenomes</taxon>
        <taxon>ecological metagenomes</taxon>
    </lineage>
</organism>